<reference evidence="2" key="1">
    <citation type="submission" date="2016-10" db="EMBL/GenBank/DDBJ databases">
        <title>Sequence of Gallionella enrichment culture.</title>
        <authorList>
            <person name="Poehlein A."/>
            <person name="Muehling M."/>
            <person name="Daniel R."/>
        </authorList>
    </citation>
    <scope>NUCLEOTIDE SEQUENCE</scope>
</reference>
<dbReference type="Pfam" id="PF02082">
    <property type="entry name" value="Rrf2"/>
    <property type="match status" value="1"/>
</dbReference>
<gene>
    <name evidence="2" type="primary">nsrR_7</name>
    <name evidence="2" type="ORF">GALL_194230</name>
</gene>
<dbReference type="GO" id="GO:0003700">
    <property type="term" value="F:DNA-binding transcription factor activity"/>
    <property type="evidence" value="ECO:0007669"/>
    <property type="project" value="TreeGrafter"/>
</dbReference>
<evidence type="ECO:0000313" key="2">
    <source>
        <dbReference type="EMBL" id="OIQ98598.1"/>
    </source>
</evidence>
<proteinExistence type="predicted"/>
<dbReference type="AlphaFoldDB" id="A0A1J5RRI6"/>
<dbReference type="InterPro" id="IPR000944">
    <property type="entry name" value="Tscrpt_reg_Rrf2"/>
</dbReference>
<name>A0A1J5RRI6_9ZZZZ</name>
<dbReference type="Gene3D" id="1.10.10.10">
    <property type="entry name" value="Winged helix-like DNA-binding domain superfamily/Winged helix DNA-binding domain"/>
    <property type="match status" value="1"/>
</dbReference>
<dbReference type="PANTHER" id="PTHR33221">
    <property type="entry name" value="WINGED HELIX-TURN-HELIX TRANSCRIPTIONAL REGULATOR, RRF2 FAMILY"/>
    <property type="match status" value="1"/>
</dbReference>
<protein>
    <submittedName>
        <fullName evidence="2">HTH-type transcriptional repressor NsrR</fullName>
    </submittedName>
</protein>
<accession>A0A1J5RRI6</accession>
<dbReference type="GO" id="GO:0005829">
    <property type="term" value="C:cytosol"/>
    <property type="evidence" value="ECO:0007669"/>
    <property type="project" value="TreeGrafter"/>
</dbReference>
<dbReference type="InterPro" id="IPR036388">
    <property type="entry name" value="WH-like_DNA-bd_sf"/>
</dbReference>
<sequence>MPLNISHFFFISNILNIPIELVENMQLTTFSDYSMRVMMYLGLRQGKLATISEIALAYHISENHLTKVVHHLAKLGYVETVRGKGGGLRLVLLPEAVNIGKMLRDSEGSSSLLPCLIKEDECCIQRSCQLIGILREAQDALFAVLDKYTLADLLFKDTPLARILLHPKSMRVTPT</sequence>
<dbReference type="InterPro" id="IPR036390">
    <property type="entry name" value="WH_DNA-bd_sf"/>
</dbReference>
<dbReference type="GO" id="GO:0003677">
    <property type="term" value="F:DNA binding"/>
    <property type="evidence" value="ECO:0007669"/>
    <property type="project" value="UniProtKB-KW"/>
</dbReference>
<dbReference type="EMBL" id="MLJW01000117">
    <property type="protein sequence ID" value="OIQ98598.1"/>
    <property type="molecule type" value="Genomic_DNA"/>
</dbReference>
<organism evidence="2">
    <name type="scientific">mine drainage metagenome</name>
    <dbReference type="NCBI Taxonomy" id="410659"/>
    <lineage>
        <taxon>unclassified sequences</taxon>
        <taxon>metagenomes</taxon>
        <taxon>ecological metagenomes</taxon>
    </lineage>
</organism>
<dbReference type="PROSITE" id="PS51197">
    <property type="entry name" value="HTH_RRF2_2"/>
    <property type="match status" value="1"/>
</dbReference>
<dbReference type="SUPFAM" id="SSF46785">
    <property type="entry name" value="Winged helix' DNA-binding domain"/>
    <property type="match status" value="1"/>
</dbReference>
<dbReference type="NCBIfam" id="TIGR00738">
    <property type="entry name" value="rrf2_super"/>
    <property type="match status" value="1"/>
</dbReference>
<keyword evidence="1" id="KW-0238">DNA-binding</keyword>
<evidence type="ECO:0000256" key="1">
    <source>
        <dbReference type="ARBA" id="ARBA00023125"/>
    </source>
</evidence>
<comment type="caution">
    <text evidence="2">The sequence shown here is derived from an EMBL/GenBank/DDBJ whole genome shotgun (WGS) entry which is preliminary data.</text>
</comment>
<dbReference type="PANTHER" id="PTHR33221:SF4">
    <property type="entry name" value="HTH-TYPE TRANSCRIPTIONAL REPRESSOR NSRR"/>
    <property type="match status" value="1"/>
</dbReference>